<dbReference type="InterPro" id="IPR000531">
    <property type="entry name" value="Beta-barrel_TonB"/>
</dbReference>
<evidence type="ECO:0000256" key="15">
    <source>
        <dbReference type="PROSITE-ProRule" id="PRU10144"/>
    </source>
</evidence>
<dbReference type="Pfam" id="PF00593">
    <property type="entry name" value="TonB_dep_Rec_b-barrel"/>
    <property type="match status" value="1"/>
</dbReference>
<organism evidence="18 19">
    <name type="scientific">Achromobacter marplatensis</name>
    <dbReference type="NCBI Taxonomy" id="470868"/>
    <lineage>
        <taxon>Bacteria</taxon>
        <taxon>Pseudomonadati</taxon>
        <taxon>Pseudomonadota</taxon>
        <taxon>Betaproteobacteria</taxon>
        <taxon>Burkholderiales</taxon>
        <taxon>Alcaligenaceae</taxon>
        <taxon>Achromobacter</taxon>
    </lineage>
</organism>
<accession>A0AA43AYP8</accession>
<keyword evidence="3 14" id="KW-0813">Transport</keyword>
<dbReference type="Proteomes" id="UP001161276">
    <property type="component" value="Unassembled WGS sequence"/>
</dbReference>
<keyword evidence="8" id="KW-0408">Iron</keyword>
<reference evidence="18" key="1">
    <citation type="submission" date="2022-09" db="EMBL/GenBank/DDBJ databases">
        <title>Intensive care unit water sources are persistently colonized with multi-drug resistant bacteria and are the site of extensive horizontal gene transfer of antibiotic resistance genes.</title>
        <authorList>
            <person name="Diorio-Toth L."/>
        </authorList>
    </citation>
    <scope>NUCLEOTIDE SEQUENCE</scope>
    <source>
        <strain evidence="18">GD03676</strain>
    </source>
</reference>
<dbReference type="PROSITE" id="PS52016">
    <property type="entry name" value="TONB_DEPENDENT_REC_3"/>
    <property type="match status" value="1"/>
</dbReference>
<evidence type="ECO:0000256" key="11">
    <source>
        <dbReference type="ARBA" id="ARBA00023136"/>
    </source>
</evidence>
<keyword evidence="12 18" id="KW-0675">Receptor</keyword>
<comment type="similarity">
    <text evidence="2 14 16">Belongs to the TonB-dependent receptor family.</text>
</comment>
<gene>
    <name evidence="18" type="ORF">N5K24_01485</name>
</gene>
<dbReference type="Pfam" id="PF07660">
    <property type="entry name" value="STN"/>
    <property type="match status" value="1"/>
</dbReference>
<sequence>MQGGKLKGAIAGGAMAAGVRGKRLPQPMPISVLAACVVAATAAPEASRAQAVQQQEYSIEAQPLDRALRLFSEQSRHQVLFDEAVVTGRQAPAVQGKFTPREALDRLLAGSGVIVNSARPDVFTLTRITGPAADSSGAVTLQAVTVTGQGERTATTEQTGSYTSPALTLGKWTQSIRETPQSVSVITRQQLDDRNLTTLEEALAQTTGVTKSARNFGNHKFSIRGFNVDNANYMIDGVPGTVYAPVGWLPVDTAVFDRVEVLRGAGGLVLGAADPSGAINMVRKRPRGEAHLEMAGSVGSWDNYRGELDAGGPLNADGTVRARFVTAYQDRHFFYDGSASRAPLLYGVIDADVGPNTLLTFGARRQESTTDGYWLFGLPRYTDGGALDVSRSTSLIQDWNRQKGGVSEVFAEAEHRFAGDWKAKVSYNHTITDLDQRVAIPVGGVDRATGIGSSFYDIYFNRMHLVSDGIDANTTGSFRALGRTHQVLVGANWSRQRTGQQSADLTANTPIDVFNPDHSSIPEPERPDWDSRSSLRETQYGLYANARLQLADPLHLILGGRLSWLEYRADDDITGRKTADYQQKHEFTPYAGLVYDLDNQWSVYTSYADTFQPQSSYVTSSGTPLDPAIGANYEAGVKGELYDGRLNVSAAVFAIRKSGLAVVDENIAASCPGSLASRDCYRNGGNLRSKGFELEASGELAPGWQVMAGYTYLTSKDDEGQSISAETPRHLLRLSTSYQLPGKWNAVTIGGGVSAQGGYSYPAYDDTSVRMGAPGRAVWDLRAAYRFNRHWTAAVNVANVFDKSYYGMISQIRRGNHYGEPRNVMLTVRGTF</sequence>
<dbReference type="PANTHER" id="PTHR32552">
    <property type="entry name" value="FERRICHROME IRON RECEPTOR-RELATED"/>
    <property type="match status" value="1"/>
</dbReference>
<evidence type="ECO:0000256" key="13">
    <source>
        <dbReference type="ARBA" id="ARBA00023237"/>
    </source>
</evidence>
<dbReference type="EMBL" id="JAOCKG010000001">
    <property type="protein sequence ID" value="MDH2049053.1"/>
    <property type="molecule type" value="Genomic_DNA"/>
</dbReference>
<dbReference type="Gene3D" id="2.170.130.10">
    <property type="entry name" value="TonB-dependent receptor, plug domain"/>
    <property type="match status" value="1"/>
</dbReference>
<keyword evidence="13 14" id="KW-0998">Cell outer membrane</keyword>
<keyword evidence="4 14" id="KW-1134">Transmembrane beta strand</keyword>
<dbReference type="GO" id="GO:0009279">
    <property type="term" value="C:cell outer membrane"/>
    <property type="evidence" value="ECO:0007669"/>
    <property type="project" value="UniProtKB-SubCell"/>
</dbReference>
<dbReference type="InterPro" id="IPR012910">
    <property type="entry name" value="Plug_dom"/>
</dbReference>
<keyword evidence="7" id="KW-0732">Signal</keyword>
<dbReference type="GO" id="GO:0015344">
    <property type="term" value="F:siderophore uptake transmembrane transporter activity"/>
    <property type="evidence" value="ECO:0007669"/>
    <property type="project" value="TreeGrafter"/>
</dbReference>
<keyword evidence="6 14" id="KW-0812">Transmembrane</keyword>
<dbReference type="InterPro" id="IPR036942">
    <property type="entry name" value="Beta-barrel_TonB_sf"/>
</dbReference>
<evidence type="ECO:0000256" key="10">
    <source>
        <dbReference type="ARBA" id="ARBA00023077"/>
    </source>
</evidence>
<comment type="caution">
    <text evidence="18">The sequence shown here is derived from an EMBL/GenBank/DDBJ whole genome shotgun (WGS) entry which is preliminary data.</text>
</comment>
<dbReference type="InterPro" id="IPR010917">
    <property type="entry name" value="TonB_rcpt_CS"/>
</dbReference>
<dbReference type="SMART" id="SM00965">
    <property type="entry name" value="STN"/>
    <property type="match status" value="1"/>
</dbReference>
<evidence type="ECO:0000313" key="18">
    <source>
        <dbReference type="EMBL" id="MDH2049053.1"/>
    </source>
</evidence>
<evidence type="ECO:0000256" key="3">
    <source>
        <dbReference type="ARBA" id="ARBA00022448"/>
    </source>
</evidence>
<dbReference type="InterPro" id="IPR037066">
    <property type="entry name" value="Plug_dom_sf"/>
</dbReference>
<dbReference type="PROSITE" id="PS01156">
    <property type="entry name" value="TONB_DEPENDENT_REC_2"/>
    <property type="match status" value="1"/>
</dbReference>
<dbReference type="FunFam" id="2.170.130.10:FF:000010">
    <property type="entry name" value="Ferripyoverdine receptor"/>
    <property type="match status" value="1"/>
</dbReference>
<evidence type="ECO:0000256" key="16">
    <source>
        <dbReference type="RuleBase" id="RU003357"/>
    </source>
</evidence>
<evidence type="ECO:0000256" key="5">
    <source>
        <dbReference type="ARBA" id="ARBA00022496"/>
    </source>
</evidence>
<dbReference type="SUPFAM" id="SSF56935">
    <property type="entry name" value="Porins"/>
    <property type="match status" value="1"/>
</dbReference>
<evidence type="ECO:0000256" key="4">
    <source>
        <dbReference type="ARBA" id="ARBA00022452"/>
    </source>
</evidence>
<keyword evidence="11 14" id="KW-0472">Membrane</keyword>
<protein>
    <submittedName>
        <fullName evidence="18">TonB-dependent receptor</fullName>
    </submittedName>
</protein>
<evidence type="ECO:0000256" key="9">
    <source>
        <dbReference type="ARBA" id="ARBA00023065"/>
    </source>
</evidence>
<evidence type="ECO:0000259" key="17">
    <source>
        <dbReference type="SMART" id="SM00965"/>
    </source>
</evidence>
<dbReference type="PANTHER" id="PTHR32552:SF74">
    <property type="entry name" value="HYDROXAMATE SIDEROPHORE RECEPTOR FHUE"/>
    <property type="match status" value="1"/>
</dbReference>
<evidence type="ECO:0000256" key="2">
    <source>
        <dbReference type="ARBA" id="ARBA00009810"/>
    </source>
</evidence>
<evidence type="ECO:0000256" key="7">
    <source>
        <dbReference type="ARBA" id="ARBA00022729"/>
    </source>
</evidence>
<evidence type="ECO:0000256" key="1">
    <source>
        <dbReference type="ARBA" id="ARBA00004571"/>
    </source>
</evidence>
<evidence type="ECO:0000256" key="8">
    <source>
        <dbReference type="ARBA" id="ARBA00023004"/>
    </source>
</evidence>
<proteinExistence type="inferred from homology"/>
<dbReference type="InterPro" id="IPR011662">
    <property type="entry name" value="Secretin/TonB_short_N"/>
</dbReference>
<keyword evidence="9" id="KW-0406">Ion transport</keyword>
<keyword evidence="5" id="KW-0410">Iron transport</keyword>
<name>A0AA43AYP8_9BURK</name>
<dbReference type="InterPro" id="IPR010105">
    <property type="entry name" value="TonB_sidphr_rcpt"/>
</dbReference>
<dbReference type="Gene3D" id="3.55.50.30">
    <property type="match status" value="1"/>
</dbReference>
<dbReference type="GO" id="GO:0038023">
    <property type="term" value="F:signaling receptor activity"/>
    <property type="evidence" value="ECO:0007669"/>
    <property type="project" value="InterPro"/>
</dbReference>
<dbReference type="GO" id="GO:0015891">
    <property type="term" value="P:siderophore transport"/>
    <property type="evidence" value="ECO:0007669"/>
    <property type="project" value="InterPro"/>
</dbReference>
<evidence type="ECO:0000313" key="19">
    <source>
        <dbReference type="Proteomes" id="UP001161276"/>
    </source>
</evidence>
<keyword evidence="10 16" id="KW-0798">TonB box</keyword>
<dbReference type="AlphaFoldDB" id="A0AA43AYP8"/>
<dbReference type="RefSeq" id="WP_280025537.1">
    <property type="nucleotide sequence ID" value="NZ_JAOCKG010000001.1"/>
</dbReference>
<evidence type="ECO:0000256" key="12">
    <source>
        <dbReference type="ARBA" id="ARBA00023170"/>
    </source>
</evidence>
<dbReference type="Pfam" id="PF07715">
    <property type="entry name" value="Plug"/>
    <property type="match status" value="1"/>
</dbReference>
<feature type="domain" description="Secretin/TonB short N-terminal" evidence="17">
    <location>
        <begin position="77"/>
        <end position="128"/>
    </location>
</feature>
<dbReference type="InterPro" id="IPR039426">
    <property type="entry name" value="TonB-dep_rcpt-like"/>
</dbReference>
<feature type="short sequence motif" description="TonB C-terminal box" evidence="15">
    <location>
        <begin position="815"/>
        <end position="832"/>
    </location>
</feature>
<dbReference type="Gene3D" id="2.40.170.20">
    <property type="entry name" value="TonB-dependent receptor, beta-barrel domain"/>
    <property type="match status" value="1"/>
</dbReference>
<comment type="subcellular location">
    <subcellularLocation>
        <location evidence="1 14">Cell outer membrane</location>
        <topology evidence="1 14">Multi-pass membrane protein</topology>
    </subcellularLocation>
</comment>
<dbReference type="NCBIfam" id="TIGR01783">
    <property type="entry name" value="TonB-siderophor"/>
    <property type="match status" value="1"/>
</dbReference>
<dbReference type="CDD" id="cd01347">
    <property type="entry name" value="ligand_gated_channel"/>
    <property type="match status" value="1"/>
</dbReference>
<evidence type="ECO:0000256" key="14">
    <source>
        <dbReference type="PROSITE-ProRule" id="PRU01360"/>
    </source>
</evidence>
<evidence type="ECO:0000256" key="6">
    <source>
        <dbReference type="ARBA" id="ARBA00022692"/>
    </source>
</evidence>